<evidence type="ECO:0000313" key="3">
    <source>
        <dbReference type="Proteomes" id="UP000288805"/>
    </source>
</evidence>
<dbReference type="Proteomes" id="UP000288805">
    <property type="component" value="Unassembled WGS sequence"/>
</dbReference>
<accession>A0A438FWE3</accession>
<keyword evidence="1" id="KW-1133">Transmembrane helix</keyword>
<sequence>MASGLKKASGKIFLGDLETHALVEDMLLDYLKQLSRIHIPCKRYYFSLFLELSDITMPLIRAIFTKVSDAVSFFLVCLIGRSLGLIYTGIRQSLRWN</sequence>
<comment type="caution">
    <text evidence="2">The sequence shown here is derived from an EMBL/GenBank/DDBJ whole genome shotgun (WGS) entry which is preliminary data.</text>
</comment>
<name>A0A438FWE3_VITVI</name>
<dbReference type="AlphaFoldDB" id="A0A438FWE3"/>
<evidence type="ECO:0000313" key="2">
    <source>
        <dbReference type="EMBL" id="RVW64264.1"/>
    </source>
</evidence>
<evidence type="ECO:0000256" key="1">
    <source>
        <dbReference type="SAM" id="Phobius"/>
    </source>
</evidence>
<dbReference type="OrthoDB" id="2020436at2759"/>
<dbReference type="Pfam" id="PF12452">
    <property type="entry name" value="DUF3685"/>
    <property type="match status" value="1"/>
</dbReference>
<gene>
    <name evidence="2" type="ORF">CK203_052256</name>
</gene>
<organism evidence="2 3">
    <name type="scientific">Vitis vinifera</name>
    <name type="common">Grape</name>
    <dbReference type="NCBI Taxonomy" id="29760"/>
    <lineage>
        <taxon>Eukaryota</taxon>
        <taxon>Viridiplantae</taxon>
        <taxon>Streptophyta</taxon>
        <taxon>Embryophyta</taxon>
        <taxon>Tracheophyta</taxon>
        <taxon>Spermatophyta</taxon>
        <taxon>Magnoliopsida</taxon>
        <taxon>eudicotyledons</taxon>
        <taxon>Gunneridae</taxon>
        <taxon>Pentapetalae</taxon>
        <taxon>rosids</taxon>
        <taxon>Vitales</taxon>
        <taxon>Vitaceae</taxon>
        <taxon>Viteae</taxon>
        <taxon>Vitis</taxon>
    </lineage>
</organism>
<proteinExistence type="predicted"/>
<dbReference type="PANTHER" id="PTHR36807">
    <property type="entry name" value="PHOSPHOGLYCOLATE PHOSPHATASE"/>
    <property type="match status" value="1"/>
</dbReference>
<dbReference type="EMBL" id="QGNW01000723">
    <property type="protein sequence ID" value="RVW64264.1"/>
    <property type="molecule type" value="Genomic_DNA"/>
</dbReference>
<feature type="transmembrane region" description="Helical" evidence="1">
    <location>
        <begin position="70"/>
        <end position="90"/>
    </location>
</feature>
<keyword evidence="1" id="KW-0812">Transmembrane</keyword>
<dbReference type="PANTHER" id="PTHR36807:SF2">
    <property type="entry name" value="PHOSPHOGLYCOLATE PHOSPHATASE"/>
    <property type="match status" value="1"/>
</dbReference>
<dbReference type="InterPro" id="IPR022552">
    <property type="entry name" value="UPF_Ycf55"/>
</dbReference>
<keyword evidence="1" id="KW-0472">Membrane</keyword>
<protein>
    <submittedName>
        <fullName evidence="2">Uncharacterized protein</fullName>
    </submittedName>
</protein>
<reference evidence="2 3" key="1">
    <citation type="journal article" date="2018" name="PLoS Genet.">
        <title>Population sequencing reveals clonal diversity and ancestral inbreeding in the grapevine cultivar Chardonnay.</title>
        <authorList>
            <person name="Roach M.J."/>
            <person name="Johnson D.L."/>
            <person name="Bohlmann J."/>
            <person name="van Vuuren H.J."/>
            <person name="Jones S.J."/>
            <person name="Pretorius I.S."/>
            <person name="Schmidt S.A."/>
            <person name="Borneman A.R."/>
        </authorList>
    </citation>
    <scope>NUCLEOTIDE SEQUENCE [LARGE SCALE GENOMIC DNA]</scope>
    <source>
        <strain evidence="3">cv. Chardonnay</strain>
        <tissue evidence="2">Leaf</tissue>
    </source>
</reference>